<protein>
    <submittedName>
        <fullName evidence="3">Uncharacterized protein</fullName>
    </submittedName>
</protein>
<evidence type="ECO:0000256" key="1">
    <source>
        <dbReference type="SAM" id="MobiDB-lite"/>
    </source>
</evidence>
<feature type="transmembrane region" description="Helical" evidence="2">
    <location>
        <begin position="139"/>
        <end position="161"/>
    </location>
</feature>
<comment type="caution">
    <text evidence="3">The sequence shown here is derived from an EMBL/GenBank/DDBJ whole genome shotgun (WGS) entry which is preliminary data.</text>
</comment>
<name>A0A9K3PPU7_9STRA</name>
<feature type="transmembrane region" description="Helical" evidence="2">
    <location>
        <begin position="196"/>
        <end position="217"/>
    </location>
</feature>
<evidence type="ECO:0000313" key="4">
    <source>
        <dbReference type="Proteomes" id="UP000693970"/>
    </source>
</evidence>
<feature type="compositionally biased region" description="Acidic residues" evidence="1">
    <location>
        <begin position="343"/>
        <end position="396"/>
    </location>
</feature>
<reference evidence="3" key="1">
    <citation type="journal article" date="2021" name="Sci. Rep.">
        <title>Diploid genomic architecture of Nitzschia inconspicua, an elite biomass production diatom.</title>
        <authorList>
            <person name="Oliver A."/>
            <person name="Podell S."/>
            <person name="Pinowska A."/>
            <person name="Traller J.C."/>
            <person name="Smith S.R."/>
            <person name="McClure R."/>
            <person name="Beliaev A."/>
            <person name="Bohutskyi P."/>
            <person name="Hill E.A."/>
            <person name="Rabines A."/>
            <person name="Zheng H."/>
            <person name="Allen L.Z."/>
            <person name="Kuo A."/>
            <person name="Grigoriev I.V."/>
            <person name="Allen A.E."/>
            <person name="Hazlebeck D."/>
            <person name="Allen E.E."/>
        </authorList>
    </citation>
    <scope>NUCLEOTIDE SEQUENCE</scope>
    <source>
        <strain evidence="3">Hildebrandi</strain>
    </source>
</reference>
<feature type="transmembrane region" description="Helical" evidence="2">
    <location>
        <begin position="167"/>
        <end position="184"/>
    </location>
</feature>
<feature type="region of interest" description="Disordered" evidence="1">
    <location>
        <begin position="285"/>
        <end position="325"/>
    </location>
</feature>
<feature type="transmembrane region" description="Helical" evidence="2">
    <location>
        <begin position="608"/>
        <end position="627"/>
    </location>
</feature>
<feature type="compositionally biased region" description="Acidic residues" evidence="1">
    <location>
        <begin position="301"/>
        <end position="319"/>
    </location>
</feature>
<proteinExistence type="predicted"/>
<dbReference type="AlphaFoldDB" id="A0A9K3PPU7"/>
<keyword evidence="4" id="KW-1185">Reference proteome</keyword>
<keyword evidence="2" id="KW-0472">Membrane</keyword>
<accession>A0A9K3PPU7</accession>
<feature type="compositionally biased region" description="Polar residues" evidence="1">
    <location>
        <begin position="88"/>
        <end position="108"/>
    </location>
</feature>
<feature type="transmembrane region" description="Helical" evidence="2">
    <location>
        <begin position="12"/>
        <end position="35"/>
    </location>
</feature>
<keyword evidence="2" id="KW-1133">Transmembrane helix</keyword>
<feature type="compositionally biased region" description="Basic and acidic residues" evidence="1">
    <location>
        <begin position="285"/>
        <end position="300"/>
    </location>
</feature>
<reference evidence="3" key="2">
    <citation type="submission" date="2021-04" db="EMBL/GenBank/DDBJ databases">
        <authorList>
            <person name="Podell S."/>
        </authorList>
    </citation>
    <scope>NUCLEOTIDE SEQUENCE</scope>
    <source>
        <strain evidence="3">Hildebrandi</strain>
    </source>
</reference>
<feature type="compositionally biased region" description="Acidic residues" evidence="1">
    <location>
        <begin position="496"/>
        <end position="514"/>
    </location>
</feature>
<keyword evidence="2" id="KW-0812">Transmembrane</keyword>
<organism evidence="3 4">
    <name type="scientific">Nitzschia inconspicua</name>
    <dbReference type="NCBI Taxonomy" id="303405"/>
    <lineage>
        <taxon>Eukaryota</taxon>
        <taxon>Sar</taxon>
        <taxon>Stramenopiles</taxon>
        <taxon>Ochrophyta</taxon>
        <taxon>Bacillariophyta</taxon>
        <taxon>Bacillariophyceae</taxon>
        <taxon>Bacillariophycidae</taxon>
        <taxon>Bacillariales</taxon>
        <taxon>Bacillariaceae</taxon>
        <taxon>Nitzschia</taxon>
    </lineage>
</organism>
<dbReference type="EMBL" id="JAGRRH010000016">
    <property type="protein sequence ID" value="KAG7355063.1"/>
    <property type="molecule type" value="Genomic_DNA"/>
</dbReference>
<feature type="region of interest" description="Disordered" evidence="1">
    <location>
        <begin position="80"/>
        <end position="124"/>
    </location>
</feature>
<evidence type="ECO:0000313" key="3">
    <source>
        <dbReference type="EMBL" id="KAG7355063.1"/>
    </source>
</evidence>
<evidence type="ECO:0000256" key="2">
    <source>
        <dbReference type="SAM" id="Phobius"/>
    </source>
</evidence>
<gene>
    <name evidence="3" type="ORF">IV203_004419</name>
</gene>
<dbReference type="Proteomes" id="UP000693970">
    <property type="component" value="Unassembled WGS sequence"/>
</dbReference>
<dbReference type="CDD" id="cd14686">
    <property type="entry name" value="bZIP"/>
    <property type="match status" value="1"/>
</dbReference>
<sequence>MLMSTFTFDQTFQILLGISGGLIVLASFWIVSILIQIEKTKASAFSSVVDEDSENGGGDLHFEESTTGHIEMTDRPNHHHLEVENPDRTATTSPKGIGSAPTSPTSLSPRRRHHPKMNGSPQKTIVEPGRRRRRVPWSFVLMQIASVGALVLLTYLILVVSNAPIELRGIGSFIVFFIFLRFQIGEELRRQRIDRIALLVSLFLVIASMLSLSVYSLKTLKQGEVYEGPARIVGYDLSNYNNTQHDPTTRTDIAVSWGKDWGCPLSGGKVCQSQIQGAMCQVHPDESKIKHKDGPQRKLEDDLEQDLEEEEQSNQELESENSNLEKENAELKKEIEELKQENSVEEQEVEEVEEETTSEIYEVEDEYDEEIMDMESEELGLEQELEDTQFEDEEKETTDPDEKAELQKDQNLVDEEYQAEEQEYQEYAEDYEEYADEDYSDAVEAEEELEGLESQQEEIEKEVEETESEIDEETNNNSDHGTPIPSSPPQSAEKETPEEEIIEESVNDDNAVDDEWYWDELPSSYDDDWFEDEYWDYDWDSVWGEYACEDLFDSDVGLRTFDPNTPAGGDDDWPFVNIYGSCKTCEAYVLDYFAKEAFEELEEYKEQAIIYMSGAIAGLIVSFVSYVKYRVMPPAENEIELLGSDGGVLA</sequence>
<dbReference type="OrthoDB" id="49505at2759"/>
<feature type="compositionally biased region" description="Basic and acidic residues" evidence="1">
    <location>
        <begin position="397"/>
        <end position="408"/>
    </location>
</feature>
<feature type="compositionally biased region" description="Acidic residues" evidence="1">
    <location>
        <begin position="412"/>
        <end position="474"/>
    </location>
</feature>
<feature type="region of interest" description="Disordered" evidence="1">
    <location>
        <begin position="337"/>
        <end position="514"/>
    </location>
</feature>